<evidence type="ECO:0000313" key="3">
    <source>
        <dbReference type="Proteomes" id="UP000051682"/>
    </source>
</evidence>
<proteinExistence type="predicted"/>
<dbReference type="RefSeq" id="WP_056015696.1">
    <property type="nucleotide sequence ID" value="NZ_LLYZ01000007.1"/>
</dbReference>
<sequence length="222" mass="25727">MKILSWNLERPKKNQTTKTEKIKSLIHSENPDIIVLTESNLCLDFGEKYFSLHTNDLPSFHDNQKYFEGENRVSIFSKFPFKKQISTYDSFTSICGLVETRFGELIVYGSIIGSFGGKDFHFENDLKYQKEDIENLSGNICFAGDFNISFSGWKYPSKKVIDETKIFFIDKNLEILTENNKDSAIHTVVSKEFLKDKTYSTKMIETDRKISDHNLIICEISH</sequence>
<dbReference type="EMBL" id="LLYZ01000007">
    <property type="protein sequence ID" value="KQK25171.1"/>
    <property type="molecule type" value="Genomic_DNA"/>
</dbReference>
<evidence type="ECO:0000259" key="1">
    <source>
        <dbReference type="Pfam" id="PF03372"/>
    </source>
</evidence>
<dbReference type="InterPro" id="IPR005135">
    <property type="entry name" value="Endo/exonuclease/phosphatase"/>
</dbReference>
<name>A0A0Q3K648_9FLAO</name>
<dbReference type="SUPFAM" id="SSF56219">
    <property type="entry name" value="DNase I-like"/>
    <property type="match status" value="1"/>
</dbReference>
<dbReference type="OrthoDB" id="2079671at2"/>
<evidence type="ECO:0000313" key="2">
    <source>
        <dbReference type="EMBL" id="KQK25171.1"/>
    </source>
</evidence>
<dbReference type="Gene3D" id="3.60.10.10">
    <property type="entry name" value="Endonuclease/exonuclease/phosphatase"/>
    <property type="match status" value="1"/>
</dbReference>
<dbReference type="Proteomes" id="UP000051682">
    <property type="component" value="Unassembled WGS sequence"/>
</dbReference>
<dbReference type="STRING" id="452084.AR438_12750"/>
<dbReference type="InterPro" id="IPR036691">
    <property type="entry name" value="Endo/exonu/phosph_ase_sf"/>
</dbReference>
<keyword evidence="3" id="KW-1185">Reference proteome</keyword>
<accession>A0A0Q3K648</accession>
<comment type="caution">
    <text evidence="2">The sequence shown here is derived from an EMBL/GenBank/DDBJ whole genome shotgun (WGS) entry which is preliminary data.</text>
</comment>
<organism evidence="2 3">
    <name type="scientific">Chryseobacterium aquaticum</name>
    <dbReference type="NCBI Taxonomy" id="452084"/>
    <lineage>
        <taxon>Bacteria</taxon>
        <taxon>Pseudomonadati</taxon>
        <taxon>Bacteroidota</taxon>
        <taxon>Flavobacteriia</taxon>
        <taxon>Flavobacteriales</taxon>
        <taxon>Weeksellaceae</taxon>
        <taxon>Chryseobacterium group</taxon>
        <taxon>Chryseobacterium</taxon>
    </lineage>
</organism>
<gene>
    <name evidence="2" type="ORF">AR438_12750</name>
</gene>
<reference evidence="2 3" key="1">
    <citation type="submission" date="2015-10" db="EMBL/GenBank/DDBJ databases">
        <title>Chryseobacterium aquaticum genome.</title>
        <authorList>
            <person name="Newman J.D."/>
            <person name="Ferguson M.B."/>
            <person name="Miller J.R."/>
        </authorList>
    </citation>
    <scope>NUCLEOTIDE SEQUENCE [LARGE SCALE GENOMIC DNA]</scope>
    <source>
        <strain evidence="2 3">KCTC 12483</strain>
    </source>
</reference>
<dbReference type="GO" id="GO:0003824">
    <property type="term" value="F:catalytic activity"/>
    <property type="evidence" value="ECO:0007669"/>
    <property type="project" value="InterPro"/>
</dbReference>
<dbReference type="Pfam" id="PF03372">
    <property type="entry name" value="Exo_endo_phos"/>
    <property type="match status" value="1"/>
</dbReference>
<protein>
    <recommendedName>
        <fullName evidence="1">Endonuclease/exonuclease/phosphatase domain-containing protein</fullName>
    </recommendedName>
</protein>
<feature type="domain" description="Endonuclease/exonuclease/phosphatase" evidence="1">
    <location>
        <begin position="4"/>
        <end position="155"/>
    </location>
</feature>
<dbReference type="AlphaFoldDB" id="A0A0Q3K648"/>